<protein>
    <submittedName>
        <fullName evidence="2">Uncharacterized protein</fullName>
    </submittedName>
</protein>
<proteinExistence type="predicted"/>
<name>A0A8S5MRB7_9CAUD</name>
<evidence type="ECO:0000313" key="2">
    <source>
        <dbReference type="EMBL" id="DAD84507.1"/>
    </source>
</evidence>
<accession>A0A8S5MRB7</accession>
<organism evidence="2">
    <name type="scientific">Myoviridae sp. ctCjb12</name>
    <dbReference type="NCBI Taxonomy" id="2826631"/>
    <lineage>
        <taxon>Viruses</taxon>
        <taxon>Duplodnaviria</taxon>
        <taxon>Heunggongvirae</taxon>
        <taxon>Uroviricota</taxon>
        <taxon>Caudoviricetes</taxon>
    </lineage>
</organism>
<reference evidence="2" key="1">
    <citation type="journal article" date="2021" name="Proc. Natl. Acad. Sci. U.S.A.">
        <title>A Catalog of Tens of Thousands of Viruses from Human Metagenomes Reveals Hidden Associations with Chronic Diseases.</title>
        <authorList>
            <person name="Tisza M.J."/>
            <person name="Buck C.B."/>
        </authorList>
    </citation>
    <scope>NUCLEOTIDE SEQUENCE</scope>
    <source>
        <strain evidence="2">CtCjb12</strain>
    </source>
</reference>
<feature type="compositionally biased region" description="Polar residues" evidence="1">
    <location>
        <begin position="1"/>
        <end position="11"/>
    </location>
</feature>
<dbReference type="EMBL" id="BK014960">
    <property type="protein sequence ID" value="DAD84507.1"/>
    <property type="molecule type" value="Genomic_DNA"/>
</dbReference>
<evidence type="ECO:0000256" key="1">
    <source>
        <dbReference type="SAM" id="MobiDB-lite"/>
    </source>
</evidence>
<feature type="region of interest" description="Disordered" evidence="1">
    <location>
        <begin position="1"/>
        <end position="43"/>
    </location>
</feature>
<sequence length="43" mass="4594">MQNARNKTATGLYSARRITRLKMTSGTGRNARKGVAGATANNQ</sequence>